<dbReference type="GO" id="GO:0016491">
    <property type="term" value="F:oxidoreductase activity"/>
    <property type="evidence" value="ECO:0007669"/>
    <property type="project" value="UniProtKB-KW"/>
</dbReference>
<evidence type="ECO:0000259" key="6">
    <source>
        <dbReference type="Pfam" id="PF00724"/>
    </source>
</evidence>
<dbReference type="Pfam" id="PF11937">
    <property type="entry name" value="DUF3455"/>
    <property type="match status" value="1"/>
</dbReference>
<dbReference type="GO" id="GO:0010181">
    <property type="term" value="F:FMN binding"/>
    <property type="evidence" value="ECO:0007669"/>
    <property type="project" value="InterPro"/>
</dbReference>
<keyword evidence="8" id="KW-1185">Reference proteome</keyword>
<sequence>MTIRNRLVKVAMYEHLADFRGGPPNQLHFCLYSKWAGFNWGMIITGNVQVSNNHLTLGRDICLPRDLSEESLLPFREWNTSIRGSGESKALAVMQLSHAGLAFQKPKQMTLEDIDDVVRAFVKGAKVASESGFDGVQIHAAHGFHIPNCKSNERLDEYSSQPHNALRLLHRIVSSIRAVVKKEFIIGIKINAADYVDTLEDDRVLGHFQSIATWGNVDFIEVSGGDYEKPADFRTLRDFMAKMSKSPRQALFSRFSKTAMDTLESLQTESSLAKPLILLTGGLRTPELLHIALEKRHAHLLGIGRGSILSPDLPRLLECELNKAQASSSLAWSAPFRREPDLSVSLALRNIFTTIPLIGAGTGMAWYLVTMRRLAMNPSRPFKSKDLEPDYTLGALAAVFWMWCWVDSPFVSAATYVVFKKQIPEESAKLPPPTMLATTLITLALASFTYAAPSVKVSGCDISKATIEFPAGQTALAPPTSTPSFVAAAIGTQNYTCSAAGTYTNVGAVAELFDISCLYNTPAFSKIADVAFTAWKAAPASLSTQKVISLLEPIPFPVILGQHYFVPNPVTGTGLSPKWDFIAQGATKGNPKAFVVGAKVNGLPAPTGAQDIDWVQLKSLTGSLATQIYRVDTRGGQPPASVSFGV</sequence>
<evidence type="ECO:0000256" key="4">
    <source>
        <dbReference type="ARBA" id="ARBA00023002"/>
    </source>
</evidence>
<reference evidence="7" key="2">
    <citation type="submission" date="2021-10" db="EMBL/GenBank/DDBJ databases">
        <title>Phylogenomics reveals ancestral predisposition of the termite-cultivated fungus Termitomyces towards a domesticated lifestyle.</title>
        <authorList>
            <person name="Auxier B."/>
            <person name="Grum-Grzhimaylo A."/>
            <person name="Cardenas M.E."/>
            <person name="Lodge J.D."/>
            <person name="Laessoe T."/>
            <person name="Pedersen O."/>
            <person name="Smith M.E."/>
            <person name="Kuyper T.W."/>
            <person name="Franco-Molano E.A."/>
            <person name="Baroni T.J."/>
            <person name="Aanen D.K."/>
        </authorList>
    </citation>
    <scope>NUCLEOTIDE SEQUENCE</scope>
    <source>
        <strain evidence="7">D49</strain>
    </source>
</reference>
<dbReference type="Proteomes" id="UP000717328">
    <property type="component" value="Unassembled WGS sequence"/>
</dbReference>
<organism evidence="7 8">
    <name type="scientific">Sphagnurus paluster</name>
    <dbReference type="NCBI Taxonomy" id="117069"/>
    <lineage>
        <taxon>Eukaryota</taxon>
        <taxon>Fungi</taxon>
        <taxon>Dikarya</taxon>
        <taxon>Basidiomycota</taxon>
        <taxon>Agaricomycotina</taxon>
        <taxon>Agaricomycetes</taxon>
        <taxon>Agaricomycetidae</taxon>
        <taxon>Agaricales</taxon>
        <taxon>Tricholomatineae</taxon>
        <taxon>Lyophyllaceae</taxon>
        <taxon>Sphagnurus</taxon>
    </lineage>
</organism>
<name>A0A9P7GKN1_9AGAR</name>
<protein>
    <recommendedName>
        <fullName evidence="6">NADH:flavin oxidoreductase/NADH oxidase N-terminal domain-containing protein</fullName>
    </recommendedName>
</protein>
<keyword evidence="5" id="KW-0472">Membrane</keyword>
<evidence type="ECO:0000256" key="1">
    <source>
        <dbReference type="ARBA" id="ARBA00005979"/>
    </source>
</evidence>
<dbReference type="SUPFAM" id="SSF51395">
    <property type="entry name" value="FMN-linked oxidoreductases"/>
    <property type="match status" value="1"/>
</dbReference>
<keyword evidence="3" id="KW-0288">FMN</keyword>
<keyword evidence="5" id="KW-0812">Transmembrane</keyword>
<dbReference type="InterPro" id="IPR001155">
    <property type="entry name" value="OxRdtase_FMN_N"/>
</dbReference>
<keyword evidence="5" id="KW-1133">Transmembrane helix</keyword>
<dbReference type="InterPro" id="IPR013785">
    <property type="entry name" value="Aldolase_TIM"/>
</dbReference>
<gene>
    <name evidence="7" type="ORF">H0H81_005229</name>
</gene>
<evidence type="ECO:0000256" key="3">
    <source>
        <dbReference type="ARBA" id="ARBA00022643"/>
    </source>
</evidence>
<evidence type="ECO:0000256" key="5">
    <source>
        <dbReference type="SAM" id="Phobius"/>
    </source>
</evidence>
<dbReference type="OrthoDB" id="1663137at2759"/>
<dbReference type="InterPro" id="IPR021851">
    <property type="entry name" value="DUF3455"/>
</dbReference>
<dbReference type="Gene3D" id="3.20.20.70">
    <property type="entry name" value="Aldolase class I"/>
    <property type="match status" value="1"/>
</dbReference>
<accession>A0A9P7GKN1</accession>
<comment type="caution">
    <text evidence="7">The sequence shown here is derived from an EMBL/GenBank/DDBJ whole genome shotgun (WGS) entry which is preliminary data.</text>
</comment>
<reference evidence="7" key="1">
    <citation type="submission" date="2021-02" db="EMBL/GenBank/DDBJ databases">
        <authorList>
            <person name="Nieuwenhuis M."/>
            <person name="Van De Peppel L.J.J."/>
        </authorList>
    </citation>
    <scope>NUCLEOTIDE SEQUENCE</scope>
    <source>
        <strain evidence="7">D49</strain>
    </source>
</reference>
<dbReference type="AlphaFoldDB" id="A0A9P7GKN1"/>
<dbReference type="Pfam" id="PF00724">
    <property type="entry name" value="Oxidored_FMN"/>
    <property type="match status" value="1"/>
</dbReference>
<feature type="transmembrane region" description="Helical" evidence="5">
    <location>
        <begin position="346"/>
        <end position="369"/>
    </location>
</feature>
<keyword evidence="2" id="KW-0285">Flavoprotein</keyword>
<feature type="transmembrane region" description="Helical" evidence="5">
    <location>
        <begin position="430"/>
        <end position="452"/>
    </location>
</feature>
<proteinExistence type="inferred from homology"/>
<evidence type="ECO:0000256" key="2">
    <source>
        <dbReference type="ARBA" id="ARBA00022630"/>
    </source>
</evidence>
<dbReference type="PANTHER" id="PTHR43656:SF2">
    <property type="entry name" value="BINDING OXIDOREDUCTASE, PUTATIVE (AFU_ORTHOLOGUE AFUA_2G08260)-RELATED"/>
    <property type="match status" value="1"/>
</dbReference>
<feature type="transmembrane region" description="Helical" evidence="5">
    <location>
        <begin position="391"/>
        <end position="418"/>
    </location>
</feature>
<dbReference type="PANTHER" id="PTHR43656">
    <property type="entry name" value="BINDING OXIDOREDUCTASE, PUTATIVE (AFU_ORTHOLOGUE AFUA_2G08260)-RELATED"/>
    <property type="match status" value="1"/>
</dbReference>
<feature type="domain" description="NADH:flavin oxidoreductase/NADH oxidase N-terminal" evidence="6">
    <location>
        <begin position="106"/>
        <end position="322"/>
    </location>
</feature>
<dbReference type="EMBL" id="JABCKI010000133">
    <property type="protein sequence ID" value="KAG5652367.1"/>
    <property type="molecule type" value="Genomic_DNA"/>
</dbReference>
<keyword evidence="4" id="KW-0560">Oxidoreductase</keyword>
<dbReference type="InterPro" id="IPR051799">
    <property type="entry name" value="NADH_flavin_oxidoreductase"/>
</dbReference>
<evidence type="ECO:0000313" key="8">
    <source>
        <dbReference type="Proteomes" id="UP000717328"/>
    </source>
</evidence>
<comment type="similarity">
    <text evidence="1">Belongs to the NADH:flavin oxidoreductase/NADH oxidase family.</text>
</comment>
<evidence type="ECO:0000313" key="7">
    <source>
        <dbReference type="EMBL" id="KAG5652367.1"/>
    </source>
</evidence>